<keyword evidence="3" id="KW-1185">Reference proteome</keyword>
<evidence type="ECO:0000313" key="2">
    <source>
        <dbReference type="EMBL" id="MFB9073414.1"/>
    </source>
</evidence>
<organism evidence="2 3">
    <name type="scientific">Citricoccus parietis</name>
    <dbReference type="NCBI Taxonomy" id="592307"/>
    <lineage>
        <taxon>Bacteria</taxon>
        <taxon>Bacillati</taxon>
        <taxon>Actinomycetota</taxon>
        <taxon>Actinomycetes</taxon>
        <taxon>Micrococcales</taxon>
        <taxon>Micrococcaceae</taxon>
        <taxon>Citricoccus</taxon>
    </lineage>
</organism>
<dbReference type="Proteomes" id="UP001589575">
    <property type="component" value="Unassembled WGS sequence"/>
</dbReference>
<proteinExistence type="predicted"/>
<dbReference type="EMBL" id="JBHMFI010000001">
    <property type="protein sequence ID" value="MFB9073414.1"/>
    <property type="molecule type" value="Genomic_DNA"/>
</dbReference>
<comment type="caution">
    <text evidence="2">The sequence shown here is derived from an EMBL/GenBank/DDBJ whole genome shotgun (WGS) entry which is preliminary data.</text>
</comment>
<name>A0ABV5G436_9MICC</name>
<reference evidence="2 3" key="1">
    <citation type="submission" date="2024-09" db="EMBL/GenBank/DDBJ databases">
        <authorList>
            <person name="Sun Q."/>
            <person name="Mori K."/>
        </authorList>
    </citation>
    <scope>NUCLEOTIDE SEQUENCE [LARGE SCALE GENOMIC DNA]</scope>
    <source>
        <strain evidence="2 3">CCM 7609</strain>
    </source>
</reference>
<accession>A0ABV5G436</accession>
<evidence type="ECO:0000313" key="3">
    <source>
        <dbReference type="Proteomes" id="UP001589575"/>
    </source>
</evidence>
<sequence length="86" mass="9627">MARPIRSSVCWDGTCLSESRRAPSKCRRLQSAAPEWRSPGLLSPLGRRCSGLPPWSCWRRTPGRPCRSTPAFRSRRRSSGVSCGPR</sequence>
<feature type="region of interest" description="Disordered" evidence="1">
    <location>
        <begin position="64"/>
        <end position="86"/>
    </location>
</feature>
<evidence type="ECO:0000256" key="1">
    <source>
        <dbReference type="SAM" id="MobiDB-lite"/>
    </source>
</evidence>
<protein>
    <submittedName>
        <fullName evidence="2">Uncharacterized protein</fullName>
    </submittedName>
</protein>
<gene>
    <name evidence="2" type="ORF">ACFFX0_20310</name>
</gene>